<reference evidence="1" key="1">
    <citation type="submission" date="2021-02" db="EMBL/GenBank/DDBJ databases">
        <authorList>
            <person name="Nowell W R."/>
        </authorList>
    </citation>
    <scope>NUCLEOTIDE SEQUENCE</scope>
</reference>
<sequence length="130" mass="15338">MSTSKRFRPSVESICSHIYCIEPICSVVCAHCPLTFCLRHLVEHQIGIDNEHKSLVSTIEDYRTRLKAVQFEDNCCELFQQLNQWQKTMIENVTTMKEDIYSAYEYYESEFKSIKENCLNNDINEEINLK</sequence>
<organism evidence="1 2">
    <name type="scientific">Rotaria magnacalcarata</name>
    <dbReference type="NCBI Taxonomy" id="392030"/>
    <lineage>
        <taxon>Eukaryota</taxon>
        <taxon>Metazoa</taxon>
        <taxon>Spiralia</taxon>
        <taxon>Gnathifera</taxon>
        <taxon>Rotifera</taxon>
        <taxon>Eurotatoria</taxon>
        <taxon>Bdelloidea</taxon>
        <taxon>Philodinida</taxon>
        <taxon>Philodinidae</taxon>
        <taxon>Rotaria</taxon>
    </lineage>
</organism>
<proteinExistence type="predicted"/>
<evidence type="ECO:0000313" key="2">
    <source>
        <dbReference type="Proteomes" id="UP000676336"/>
    </source>
</evidence>
<dbReference type="EMBL" id="CAJOBI010320425">
    <property type="protein sequence ID" value="CAF5184221.1"/>
    <property type="molecule type" value="Genomic_DNA"/>
</dbReference>
<dbReference type="AlphaFoldDB" id="A0A8S3HQ37"/>
<protein>
    <submittedName>
        <fullName evidence="1">Uncharacterized protein</fullName>
    </submittedName>
</protein>
<accession>A0A8S3HQ37</accession>
<evidence type="ECO:0000313" key="1">
    <source>
        <dbReference type="EMBL" id="CAF5184221.1"/>
    </source>
</evidence>
<gene>
    <name evidence="1" type="ORF">SMN809_LOCUS69912</name>
</gene>
<feature type="non-terminal residue" evidence="1">
    <location>
        <position position="130"/>
    </location>
</feature>
<dbReference type="Proteomes" id="UP000676336">
    <property type="component" value="Unassembled WGS sequence"/>
</dbReference>
<comment type="caution">
    <text evidence="1">The sequence shown here is derived from an EMBL/GenBank/DDBJ whole genome shotgun (WGS) entry which is preliminary data.</text>
</comment>
<name>A0A8S3HQ37_9BILA</name>